<evidence type="ECO:0000313" key="2">
    <source>
        <dbReference type="Proteomes" id="UP000322658"/>
    </source>
</evidence>
<dbReference type="InterPro" id="IPR042099">
    <property type="entry name" value="ANL_N_sf"/>
</dbReference>
<dbReference type="InterPro" id="IPR053158">
    <property type="entry name" value="CapK_Type1_Caps_Biosynth"/>
</dbReference>
<evidence type="ECO:0000313" key="1">
    <source>
        <dbReference type="EMBL" id="KAA2374124.1"/>
    </source>
</evidence>
<name>A0A5B3GKM5_9BACT</name>
<sequence>MRKSILVKRQIPWGGEIKKAYDQVSNGFKTGEENIYQREALVRWATQEVPYYKQYINYKFEELPIVNKSIIKAGGNNFIAQSWLGKPLHRETTSGSTGTPFAVLQDPGKRLQAQADLLVCSDLAGFHLGTRLYYIRVWNHLNRKSKLKTLLTNMVMQSSDNLSDESLEDFLKN</sequence>
<proteinExistence type="predicted"/>
<dbReference type="Gene3D" id="3.40.50.12780">
    <property type="entry name" value="N-terminal domain of ligase-like"/>
    <property type="match status" value="1"/>
</dbReference>
<comment type="caution">
    <text evidence="1">The sequence shown here is derived from an EMBL/GenBank/DDBJ whole genome shotgun (WGS) entry which is preliminary data.</text>
</comment>
<organism evidence="1 2">
    <name type="scientific">Alistipes shahii</name>
    <dbReference type="NCBI Taxonomy" id="328814"/>
    <lineage>
        <taxon>Bacteria</taxon>
        <taxon>Pseudomonadati</taxon>
        <taxon>Bacteroidota</taxon>
        <taxon>Bacteroidia</taxon>
        <taxon>Bacteroidales</taxon>
        <taxon>Rikenellaceae</taxon>
        <taxon>Alistipes</taxon>
    </lineage>
</organism>
<reference evidence="1 2" key="1">
    <citation type="journal article" date="2019" name="Nat. Med.">
        <title>A library of human gut bacterial isolates paired with longitudinal multiomics data enables mechanistic microbiome research.</title>
        <authorList>
            <person name="Poyet M."/>
            <person name="Groussin M."/>
            <person name="Gibbons S.M."/>
            <person name="Avila-Pacheco J."/>
            <person name="Jiang X."/>
            <person name="Kearney S.M."/>
            <person name="Perrotta A.R."/>
            <person name="Berdy B."/>
            <person name="Zhao S."/>
            <person name="Lieberman T.D."/>
            <person name="Swanson P.K."/>
            <person name="Smith M."/>
            <person name="Roesemann S."/>
            <person name="Alexander J.E."/>
            <person name="Rich S.A."/>
            <person name="Livny J."/>
            <person name="Vlamakis H."/>
            <person name="Clish C."/>
            <person name="Bullock K."/>
            <person name="Deik A."/>
            <person name="Scott J."/>
            <person name="Pierce K.A."/>
            <person name="Xavier R.J."/>
            <person name="Alm E.J."/>
        </authorList>
    </citation>
    <scope>NUCLEOTIDE SEQUENCE [LARGE SCALE GENOMIC DNA]</scope>
    <source>
        <strain evidence="1 2">BIOML-A1</strain>
    </source>
</reference>
<dbReference type="RefSeq" id="WP_118406944.1">
    <property type="nucleotide sequence ID" value="NZ_DAWEBI010000006.1"/>
</dbReference>
<gene>
    <name evidence="1" type="ORF">F2Y07_11545</name>
</gene>
<dbReference type="Proteomes" id="UP000322658">
    <property type="component" value="Unassembled WGS sequence"/>
</dbReference>
<dbReference type="EMBL" id="VVXJ01000028">
    <property type="protein sequence ID" value="KAA2374124.1"/>
    <property type="molecule type" value="Genomic_DNA"/>
</dbReference>
<dbReference type="AlphaFoldDB" id="A0A5B3GKM5"/>
<dbReference type="PANTHER" id="PTHR36932">
    <property type="entry name" value="CAPSULAR POLYSACCHARIDE BIOSYNTHESIS PROTEIN"/>
    <property type="match status" value="1"/>
</dbReference>
<dbReference type="PANTHER" id="PTHR36932:SF1">
    <property type="entry name" value="CAPSULAR POLYSACCHARIDE BIOSYNTHESIS PROTEIN"/>
    <property type="match status" value="1"/>
</dbReference>
<protein>
    <submittedName>
        <fullName evidence="1">Uncharacterized protein</fullName>
    </submittedName>
</protein>
<accession>A0A5B3GKM5</accession>